<dbReference type="HAMAP" id="MF_00374">
    <property type="entry name" value="Ribosomal_uL29"/>
    <property type="match status" value="1"/>
</dbReference>
<dbReference type="InterPro" id="IPR036049">
    <property type="entry name" value="Ribosomal_uL29_sf"/>
</dbReference>
<dbReference type="GO" id="GO:0003735">
    <property type="term" value="F:structural constituent of ribosome"/>
    <property type="evidence" value="ECO:0007669"/>
    <property type="project" value="InterPro"/>
</dbReference>
<dbReference type="InterPro" id="IPR001854">
    <property type="entry name" value="Ribosomal_uL29"/>
</dbReference>
<keyword evidence="3 5" id="KW-0687">Ribonucleoprotein</keyword>
<dbReference type="NCBIfam" id="TIGR00012">
    <property type="entry name" value="L29"/>
    <property type="match status" value="1"/>
</dbReference>
<dbReference type="GO" id="GO:1990904">
    <property type="term" value="C:ribonucleoprotein complex"/>
    <property type="evidence" value="ECO:0007669"/>
    <property type="project" value="UniProtKB-KW"/>
</dbReference>
<accession>A0A1G2G461</accession>
<name>A0A1G2G461_9BACT</name>
<dbReference type="Proteomes" id="UP000177785">
    <property type="component" value="Unassembled WGS sequence"/>
</dbReference>
<reference evidence="6 7" key="1">
    <citation type="journal article" date="2016" name="Nat. Commun.">
        <title>Thousands of microbial genomes shed light on interconnected biogeochemical processes in an aquifer system.</title>
        <authorList>
            <person name="Anantharaman K."/>
            <person name="Brown C.T."/>
            <person name="Hug L.A."/>
            <person name="Sharon I."/>
            <person name="Castelle C.J."/>
            <person name="Probst A.J."/>
            <person name="Thomas B.C."/>
            <person name="Singh A."/>
            <person name="Wilkins M.J."/>
            <person name="Karaoz U."/>
            <person name="Brodie E.L."/>
            <person name="Williams K.H."/>
            <person name="Hubbard S.S."/>
            <person name="Banfield J.F."/>
        </authorList>
    </citation>
    <scope>NUCLEOTIDE SEQUENCE [LARGE SCALE GENOMIC DNA]</scope>
</reference>
<evidence type="ECO:0000256" key="2">
    <source>
        <dbReference type="ARBA" id="ARBA00022980"/>
    </source>
</evidence>
<dbReference type="Gene3D" id="1.10.287.310">
    <property type="match status" value="1"/>
</dbReference>
<comment type="caution">
    <text evidence="6">The sequence shown here is derived from an EMBL/GenBank/DDBJ whole genome shotgun (WGS) entry which is preliminary data.</text>
</comment>
<evidence type="ECO:0000256" key="1">
    <source>
        <dbReference type="ARBA" id="ARBA00009254"/>
    </source>
</evidence>
<evidence type="ECO:0000256" key="5">
    <source>
        <dbReference type="HAMAP-Rule" id="MF_00374"/>
    </source>
</evidence>
<dbReference type="GO" id="GO:0005840">
    <property type="term" value="C:ribosome"/>
    <property type="evidence" value="ECO:0007669"/>
    <property type="project" value="UniProtKB-KW"/>
</dbReference>
<evidence type="ECO:0000313" key="6">
    <source>
        <dbReference type="EMBL" id="OGZ44987.1"/>
    </source>
</evidence>
<dbReference type="SUPFAM" id="SSF46561">
    <property type="entry name" value="Ribosomal protein L29 (L29p)"/>
    <property type="match status" value="1"/>
</dbReference>
<comment type="similarity">
    <text evidence="1 5">Belongs to the universal ribosomal protein uL29 family.</text>
</comment>
<organism evidence="6 7">
    <name type="scientific">Candidatus Ryanbacteria bacterium RIFCSPHIGHO2_01_FULL_48_27</name>
    <dbReference type="NCBI Taxonomy" id="1802115"/>
    <lineage>
        <taxon>Bacteria</taxon>
        <taxon>Candidatus Ryaniibacteriota</taxon>
    </lineage>
</organism>
<dbReference type="GO" id="GO:0006412">
    <property type="term" value="P:translation"/>
    <property type="evidence" value="ECO:0007669"/>
    <property type="project" value="UniProtKB-UniRule"/>
</dbReference>
<keyword evidence="2 5" id="KW-0689">Ribosomal protein</keyword>
<dbReference type="AlphaFoldDB" id="A0A1G2G461"/>
<evidence type="ECO:0000313" key="7">
    <source>
        <dbReference type="Proteomes" id="UP000177785"/>
    </source>
</evidence>
<gene>
    <name evidence="5" type="primary">rpmC</name>
    <name evidence="6" type="ORF">A2756_03930</name>
</gene>
<protein>
    <recommendedName>
        <fullName evidence="4 5">Large ribosomal subunit protein uL29</fullName>
    </recommendedName>
</protein>
<evidence type="ECO:0000256" key="4">
    <source>
        <dbReference type="ARBA" id="ARBA00035204"/>
    </source>
</evidence>
<sequence length="75" mass="8555">MKIKELRQKNTAELEKLIGEKTSRIRQLRFASGADSKAKNVKEALQSRRDIARMHTLIHERKLAEVAPAMQADAQ</sequence>
<dbReference type="STRING" id="1802115.A2756_03930"/>
<dbReference type="Pfam" id="PF00831">
    <property type="entry name" value="Ribosomal_L29"/>
    <property type="match status" value="1"/>
</dbReference>
<evidence type="ECO:0000256" key="3">
    <source>
        <dbReference type="ARBA" id="ARBA00023274"/>
    </source>
</evidence>
<dbReference type="EMBL" id="MHNL01000011">
    <property type="protein sequence ID" value="OGZ44987.1"/>
    <property type="molecule type" value="Genomic_DNA"/>
</dbReference>
<proteinExistence type="inferred from homology"/>